<keyword evidence="4" id="KW-1185">Reference proteome</keyword>
<dbReference type="OrthoDB" id="181905at2"/>
<name>A0A4Y3KM38_9CELL</name>
<dbReference type="GO" id="GO:0006814">
    <property type="term" value="P:sodium ion transport"/>
    <property type="evidence" value="ECO:0007669"/>
    <property type="project" value="InterPro"/>
</dbReference>
<dbReference type="GO" id="GO:0008643">
    <property type="term" value="P:carbohydrate transport"/>
    <property type="evidence" value="ECO:0007669"/>
    <property type="project" value="InterPro"/>
</dbReference>
<dbReference type="GO" id="GO:0015293">
    <property type="term" value="F:symporter activity"/>
    <property type="evidence" value="ECO:0007669"/>
    <property type="project" value="InterPro"/>
</dbReference>
<evidence type="ECO:0000313" key="4">
    <source>
        <dbReference type="Proteomes" id="UP000320461"/>
    </source>
</evidence>
<feature type="transmembrane region" description="Helical" evidence="2">
    <location>
        <begin position="110"/>
        <end position="132"/>
    </location>
</feature>
<dbReference type="GO" id="GO:0005886">
    <property type="term" value="C:plasma membrane"/>
    <property type="evidence" value="ECO:0007669"/>
    <property type="project" value="TreeGrafter"/>
</dbReference>
<dbReference type="InterPro" id="IPR039672">
    <property type="entry name" value="MFS_2"/>
</dbReference>
<sequence length="486" mass="51486">MTSTVADAPAIPPDSTPAPTTSSTPGEPTSSGRLRRSQLLGYAAGDAANNLAFSMTSMFLLLYYTDVVGISPAAAGTLFLVVRAWDAFADIYAGRVVDKTMTRWGKFRPFFLFGSLPLLLLSVATFTVPGGLGGTGKLIYAYITYALLGLAYSLVNIPYGSLASAMTQVPTERAKLASFRMIGTAATIIMLSFVVAPQIRDAENLQQSLTMTTLLFVVIGFGLYMLLFRTSRESVVRDVARVSLRQSMGTLRSNRPLLMLCLSALSFLTGMFALQTVQAYYARDVLGDANLFIVLTVVSTLAMFVVAPAIPRIVGAIGKKTAYIAAGVTSVVAAIGIALTPPSLVWLAVVLFGLYGIGIAAVNTLMWALEADTVEYGEWRSGVRTEGTTYAMFSFTRKLGQALGGAAAAFGLGMVGYLADAEQQTQGTLDGIRAIAGFVPAVFIGIGVVIMLVYPLTEKTFATMVSEVTARRAARTADATPTAEEA</sequence>
<keyword evidence="2" id="KW-1133">Transmembrane helix</keyword>
<feature type="transmembrane region" description="Helical" evidence="2">
    <location>
        <begin position="138"/>
        <end position="155"/>
    </location>
</feature>
<proteinExistence type="predicted"/>
<reference evidence="3 4" key="1">
    <citation type="submission" date="2019-06" db="EMBL/GenBank/DDBJ databases">
        <title>Whole genome shotgun sequence of Cellulomonas gelida NBRC 3748.</title>
        <authorList>
            <person name="Hosoyama A."/>
            <person name="Uohara A."/>
            <person name="Ohji S."/>
            <person name="Ichikawa N."/>
        </authorList>
    </citation>
    <scope>NUCLEOTIDE SEQUENCE [LARGE SCALE GENOMIC DNA]</scope>
    <source>
        <strain evidence="3 4">NBRC 3748</strain>
    </source>
</reference>
<dbReference type="RefSeq" id="WP_141371412.1">
    <property type="nucleotide sequence ID" value="NZ_BJLQ01000037.1"/>
</dbReference>
<dbReference type="Proteomes" id="UP000320461">
    <property type="component" value="Unassembled WGS sequence"/>
</dbReference>
<dbReference type="Gene3D" id="1.20.1250.20">
    <property type="entry name" value="MFS general substrate transporter like domains"/>
    <property type="match status" value="2"/>
</dbReference>
<feature type="transmembrane region" description="Helical" evidence="2">
    <location>
        <begin position="70"/>
        <end position="89"/>
    </location>
</feature>
<dbReference type="PANTHER" id="PTHR11328:SF39">
    <property type="entry name" value="2,3-DIHYDROXYPROPANE-1-SULFONATE EXPORTER-RELATED"/>
    <property type="match status" value="1"/>
</dbReference>
<feature type="transmembrane region" description="Helical" evidence="2">
    <location>
        <begin position="322"/>
        <end position="339"/>
    </location>
</feature>
<protein>
    <submittedName>
        <fullName evidence="3">Glucuronide transporter</fullName>
    </submittedName>
</protein>
<evidence type="ECO:0000313" key="3">
    <source>
        <dbReference type="EMBL" id="GEA85491.1"/>
    </source>
</evidence>
<feature type="transmembrane region" description="Helical" evidence="2">
    <location>
        <begin position="257"/>
        <end position="277"/>
    </location>
</feature>
<gene>
    <name evidence="3" type="ORF">CGE01nite_27420</name>
</gene>
<feature type="region of interest" description="Disordered" evidence="1">
    <location>
        <begin position="1"/>
        <end position="33"/>
    </location>
</feature>
<feature type="transmembrane region" description="Helical" evidence="2">
    <location>
        <begin position="402"/>
        <end position="419"/>
    </location>
</feature>
<keyword evidence="2" id="KW-0472">Membrane</keyword>
<dbReference type="EMBL" id="BJLQ01000037">
    <property type="protein sequence ID" value="GEA85491.1"/>
    <property type="molecule type" value="Genomic_DNA"/>
</dbReference>
<dbReference type="AlphaFoldDB" id="A0A4Y3KM38"/>
<organism evidence="3 4">
    <name type="scientific">Cellulomonas gelida</name>
    <dbReference type="NCBI Taxonomy" id="1712"/>
    <lineage>
        <taxon>Bacteria</taxon>
        <taxon>Bacillati</taxon>
        <taxon>Actinomycetota</taxon>
        <taxon>Actinomycetes</taxon>
        <taxon>Micrococcales</taxon>
        <taxon>Cellulomonadaceae</taxon>
        <taxon>Cellulomonas</taxon>
    </lineage>
</organism>
<feature type="transmembrane region" description="Helical" evidence="2">
    <location>
        <begin position="345"/>
        <end position="369"/>
    </location>
</feature>
<feature type="transmembrane region" description="Helical" evidence="2">
    <location>
        <begin position="208"/>
        <end position="227"/>
    </location>
</feature>
<dbReference type="InterPro" id="IPR001927">
    <property type="entry name" value="Na/Gal_symport"/>
</dbReference>
<keyword evidence="2" id="KW-0812">Transmembrane</keyword>
<feature type="compositionally biased region" description="Low complexity" evidence="1">
    <location>
        <begin position="17"/>
        <end position="31"/>
    </location>
</feature>
<evidence type="ECO:0000256" key="2">
    <source>
        <dbReference type="SAM" id="Phobius"/>
    </source>
</evidence>
<feature type="transmembrane region" description="Helical" evidence="2">
    <location>
        <begin position="176"/>
        <end position="196"/>
    </location>
</feature>
<feature type="transmembrane region" description="Helical" evidence="2">
    <location>
        <begin position="289"/>
        <end position="310"/>
    </location>
</feature>
<dbReference type="Pfam" id="PF13347">
    <property type="entry name" value="MFS_2"/>
    <property type="match status" value="1"/>
</dbReference>
<dbReference type="PANTHER" id="PTHR11328">
    <property type="entry name" value="MAJOR FACILITATOR SUPERFAMILY DOMAIN-CONTAINING PROTEIN"/>
    <property type="match status" value="1"/>
</dbReference>
<feature type="transmembrane region" description="Helical" evidence="2">
    <location>
        <begin position="431"/>
        <end position="454"/>
    </location>
</feature>
<dbReference type="InterPro" id="IPR036259">
    <property type="entry name" value="MFS_trans_sf"/>
</dbReference>
<dbReference type="NCBIfam" id="TIGR00792">
    <property type="entry name" value="gph"/>
    <property type="match status" value="1"/>
</dbReference>
<dbReference type="CDD" id="cd17332">
    <property type="entry name" value="MFS_MelB_like"/>
    <property type="match status" value="1"/>
</dbReference>
<evidence type="ECO:0000256" key="1">
    <source>
        <dbReference type="SAM" id="MobiDB-lite"/>
    </source>
</evidence>
<dbReference type="SUPFAM" id="SSF103473">
    <property type="entry name" value="MFS general substrate transporter"/>
    <property type="match status" value="1"/>
</dbReference>
<comment type="caution">
    <text evidence="3">The sequence shown here is derived from an EMBL/GenBank/DDBJ whole genome shotgun (WGS) entry which is preliminary data.</text>
</comment>
<dbReference type="NCBIfam" id="NF007353">
    <property type="entry name" value="PRK09848.1"/>
    <property type="match status" value="1"/>
</dbReference>
<accession>A0A4Y3KM38</accession>